<dbReference type="EMBL" id="BDQK01000013">
    <property type="protein sequence ID" value="GBF81345.1"/>
    <property type="molecule type" value="Genomic_DNA"/>
</dbReference>
<dbReference type="PANTHER" id="PTHR36924">
    <property type="entry name" value="ANTITOXIN HIGA-1"/>
    <property type="match status" value="1"/>
</dbReference>
<evidence type="ECO:0000313" key="3">
    <source>
        <dbReference type="EMBL" id="GBF81345.1"/>
    </source>
</evidence>
<reference evidence="4" key="1">
    <citation type="submission" date="2017-05" db="EMBL/GenBank/DDBJ databases">
        <title>Physiological properties and genetic analysis related to exopolysaccharide production of fresh-water unicellular cyanobacterium Aphanothece sacrum, Suizenji Nori, that has been cultured as a food source in Japan.</title>
        <authorList>
            <person name="Kanesaki Y."/>
            <person name="Yoshikawa S."/>
            <person name="Ohki K."/>
        </authorList>
    </citation>
    <scope>NUCLEOTIDE SEQUENCE [LARGE SCALE GENOMIC DNA]</scope>
    <source>
        <strain evidence="4">FPU1</strain>
    </source>
</reference>
<dbReference type="InterPro" id="IPR001387">
    <property type="entry name" value="Cro/C1-type_HTH"/>
</dbReference>
<dbReference type="GO" id="GO:0003677">
    <property type="term" value="F:DNA binding"/>
    <property type="evidence" value="ECO:0007669"/>
    <property type="project" value="UniProtKB-KW"/>
</dbReference>
<dbReference type="NCBIfam" id="TIGR02607">
    <property type="entry name" value="antidote_HigA"/>
    <property type="match status" value="1"/>
</dbReference>
<dbReference type="SUPFAM" id="SSF47413">
    <property type="entry name" value="lambda repressor-like DNA-binding domains"/>
    <property type="match status" value="1"/>
</dbReference>
<name>A0A401IJ55_APHSA</name>
<dbReference type="CDD" id="cd00093">
    <property type="entry name" value="HTH_XRE"/>
    <property type="match status" value="1"/>
</dbReference>
<keyword evidence="4" id="KW-1185">Reference proteome</keyword>
<dbReference type="Proteomes" id="UP000287247">
    <property type="component" value="Unassembled WGS sequence"/>
</dbReference>
<dbReference type="AlphaFoldDB" id="A0A401IJ55"/>
<accession>A0A401IJ55</accession>
<evidence type="ECO:0000259" key="2">
    <source>
        <dbReference type="PROSITE" id="PS50943"/>
    </source>
</evidence>
<dbReference type="PANTHER" id="PTHR36924:SF1">
    <property type="entry name" value="ANTITOXIN HIGA-1"/>
    <property type="match status" value="1"/>
</dbReference>
<feature type="domain" description="HTH cro/C1-type" evidence="2">
    <location>
        <begin position="25"/>
        <end position="70"/>
    </location>
</feature>
<dbReference type="Pfam" id="PF01381">
    <property type="entry name" value="HTH_3"/>
    <property type="match status" value="1"/>
</dbReference>
<comment type="caution">
    <text evidence="3">The sequence shown here is derived from an EMBL/GenBank/DDBJ whole genome shotgun (WGS) entry which is preliminary data.</text>
</comment>
<dbReference type="PROSITE" id="PS50943">
    <property type="entry name" value="HTH_CROC1"/>
    <property type="match status" value="1"/>
</dbReference>
<gene>
    <name evidence="3" type="ORF">AsFPU1_2758</name>
</gene>
<keyword evidence="1" id="KW-0238">DNA-binding</keyword>
<dbReference type="InterPro" id="IPR010982">
    <property type="entry name" value="Lambda_DNA-bd_dom_sf"/>
</dbReference>
<organism evidence="3 4">
    <name type="scientific">Aphanothece sacrum FPU1</name>
    <dbReference type="NCBI Taxonomy" id="1920663"/>
    <lineage>
        <taxon>Bacteria</taxon>
        <taxon>Bacillati</taxon>
        <taxon>Cyanobacteriota</taxon>
        <taxon>Cyanophyceae</taxon>
        <taxon>Oscillatoriophycideae</taxon>
        <taxon>Chroococcales</taxon>
        <taxon>Aphanothecaceae</taxon>
        <taxon>Aphanothece</taxon>
    </lineage>
</organism>
<dbReference type="Gene3D" id="1.10.260.40">
    <property type="entry name" value="lambda repressor-like DNA-binding domains"/>
    <property type="match status" value="1"/>
</dbReference>
<dbReference type="OrthoDB" id="3174593at2"/>
<protein>
    <submittedName>
        <fullName evidence="3">XRE family transcriptional regulator</fullName>
    </submittedName>
</protein>
<dbReference type="InterPro" id="IPR013430">
    <property type="entry name" value="Toxin_antidote_HigA"/>
</dbReference>
<sequence>MESFQLLPVHPGEILLEEFLNPMEISPSKLAEDINVSITLINEIIEAKRSINAEMALRLSKYFGLSERFWLNLQIKYDLEVTKYQLKNSLETDVKPIQI</sequence>
<evidence type="ECO:0000313" key="4">
    <source>
        <dbReference type="Proteomes" id="UP000287247"/>
    </source>
</evidence>
<proteinExistence type="predicted"/>
<evidence type="ECO:0000256" key="1">
    <source>
        <dbReference type="ARBA" id="ARBA00023125"/>
    </source>
</evidence>
<dbReference type="SMART" id="SM00530">
    <property type="entry name" value="HTH_XRE"/>
    <property type="match status" value="1"/>
</dbReference>